<dbReference type="AlphaFoldDB" id="A0A8H6N7E4"/>
<feature type="region of interest" description="Disordered" evidence="1">
    <location>
        <begin position="1"/>
        <end position="73"/>
    </location>
</feature>
<organism evidence="2 3">
    <name type="scientific">Colletotrichum musicola</name>
    <dbReference type="NCBI Taxonomy" id="2175873"/>
    <lineage>
        <taxon>Eukaryota</taxon>
        <taxon>Fungi</taxon>
        <taxon>Dikarya</taxon>
        <taxon>Ascomycota</taxon>
        <taxon>Pezizomycotina</taxon>
        <taxon>Sordariomycetes</taxon>
        <taxon>Hypocreomycetidae</taxon>
        <taxon>Glomerellales</taxon>
        <taxon>Glomerellaceae</taxon>
        <taxon>Colletotrichum</taxon>
        <taxon>Colletotrichum orchidearum species complex</taxon>
    </lineage>
</organism>
<dbReference type="Proteomes" id="UP000639643">
    <property type="component" value="Unassembled WGS sequence"/>
</dbReference>
<accession>A0A8H6N7E4</accession>
<name>A0A8H6N7E4_9PEZI</name>
<sequence length="272" mass="31058">MSRKSSNSRDHHHRRPSRRASAPGRDQGYPPQPFLNERQQAREDAVDLPQGDRDPNYYADNEDPLTDTSEQMPMSIAYSGDTVPDYAQAQAFSYPTATDHEQQHWEQWRHRQQWQQWQQQSVAYDTASFPRGPRTNPNTHVPNAWNPDAYIDADYKFEVSDPALQDPSLSSRMSPTSMTAHSASRSPKDLFACIGTWDAPATHNHQYPAAPADLRNVRENPRLNLGELPGRSLRSDSTEALRPSSPFRDIGPSKPPNYDRNHYGEGRSHRRK</sequence>
<feature type="region of interest" description="Disordered" evidence="1">
    <location>
        <begin position="222"/>
        <end position="272"/>
    </location>
</feature>
<reference evidence="2" key="1">
    <citation type="journal article" date="2020" name="Phytopathology">
        <title>Genome Sequence Resources of Colletotrichum truncatum, C. plurivorum, C. musicola, and C. sojae: Four Species Pathogenic to Soybean (Glycine max).</title>
        <authorList>
            <person name="Rogerio F."/>
            <person name="Boufleur T.R."/>
            <person name="Ciampi-Guillardi M."/>
            <person name="Sukno S.A."/>
            <person name="Thon M.R."/>
            <person name="Massola Junior N.S."/>
            <person name="Baroncelli R."/>
        </authorList>
    </citation>
    <scope>NUCLEOTIDE SEQUENCE</scope>
    <source>
        <strain evidence="2">LFN0074</strain>
    </source>
</reference>
<proteinExistence type="predicted"/>
<dbReference type="EMBL" id="WIGM01000521">
    <property type="protein sequence ID" value="KAF6822979.1"/>
    <property type="molecule type" value="Genomic_DNA"/>
</dbReference>
<feature type="region of interest" description="Disordered" evidence="1">
    <location>
        <begin position="119"/>
        <end position="147"/>
    </location>
</feature>
<feature type="compositionally biased region" description="Polar residues" evidence="1">
    <location>
        <begin position="167"/>
        <end position="185"/>
    </location>
</feature>
<evidence type="ECO:0000256" key="1">
    <source>
        <dbReference type="SAM" id="MobiDB-lite"/>
    </source>
</evidence>
<feature type="compositionally biased region" description="Basic and acidic residues" evidence="1">
    <location>
        <begin position="39"/>
        <end position="55"/>
    </location>
</feature>
<feature type="region of interest" description="Disordered" evidence="1">
    <location>
        <begin position="166"/>
        <end position="185"/>
    </location>
</feature>
<evidence type="ECO:0000313" key="3">
    <source>
        <dbReference type="Proteomes" id="UP000639643"/>
    </source>
</evidence>
<evidence type="ECO:0000313" key="2">
    <source>
        <dbReference type="EMBL" id="KAF6822979.1"/>
    </source>
</evidence>
<keyword evidence="3" id="KW-1185">Reference proteome</keyword>
<gene>
    <name evidence="2" type="ORF">CMUS01_10880</name>
</gene>
<protein>
    <submittedName>
        <fullName evidence="2">Uncharacterized protein</fullName>
    </submittedName>
</protein>
<feature type="compositionally biased region" description="Basic and acidic residues" evidence="1">
    <location>
        <begin position="257"/>
        <end position="272"/>
    </location>
</feature>
<comment type="caution">
    <text evidence="2">The sequence shown here is derived from an EMBL/GenBank/DDBJ whole genome shotgun (WGS) entry which is preliminary data.</text>
</comment>